<dbReference type="GO" id="GO:0000448">
    <property type="term" value="P:cleavage in ITS2 between 5.8S rRNA and LSU-rRNA of tricistronic rRNA transcript (SSU-rRNA, 5.8S rRNA, LSU-rRNA)"/>
    <property type="evidence" value="ECO:0007669"/>
    <property type="project" value="TreeGrafter"/>
</dbReference>
<dbReference type="InterPro" id="IPR045116">
    <property type="entry name" value="Clp1/Grc3"/>
</dbReference>
<dbReference type="Proteomes" id="UP000019763">
    <property type="component" value="Unassembled WGS sequence"/>
</dbReference>
<evidence type="ECO:0000313" key="8">
    <source>
        <dbReference type="EMBL" id="EZG72875.1"/>
    </source>
</evidence>
<evidence type="ECO:0000256" key="2">
    <source>
        <dbReference type="ARBA" id="ARBA00022679"/>
    </source>
</evidence>
<dbReference type="PANTHER" id="PTHR12755">
    <property type="entry name" value="CLEAVAGE/POLYADENYLATION FACTOR IA SUBUNIT CLP1P"/>
    <property type="match status" value="1"/>
</dbReference>
<gene>
    <name evidence="8" type="ORF">GNI_050340</name>
</gene>
<keyword evidence="2" id="KW-0808">Transferase</keyword>
<dbReference type="GO" id="GO:0051731">
    <property type="term" value="F:polynucleotide 5'-hydroxyl-kinase activity"/>
    <property type="evidence" value="ECO:0007669"/>
    <property type="project" value="InterPro"/>
</dbReference>
<comment type="similarity">
    <text evidence="1">Belongs to the Clp1 family. NOL9/GRC3 subfamily.</text>
</comment>
<accession>A0A023B9K0</accession>
<dbReference type="InterPro" id="IPR032319">
    <property type="entry name" value="CLP1_P"/>
</dbReference>
<dbReference type="EMBL" id="AFNH02000386">
    <property type="protein sequence ID" value="EZG72875.1"/>
    <property type="molecule type" value="Genomic_DNA"/>
</dbReference>
<dbReference type="InterPro" id="IPR027417">
    <property type="entry name" value="P-loop_NTPase"/>
</dbReference>
<feature type="domain" description="Clp1 P-loop" evidence="7">
    <location>
        <begin position="122"/>
        <end position="266"/>
    </location>
</feature>
<evidence type="ECO:0000259" key="7">
    <source>
        <dbReference type="Pfam" id="PF16575"/>
    </source>
</evidence>
<dbReference type="Pfam" id="PF16575">
    <property type="entry name" value="CLP1_P"/>
    <property type="match status" value="1"/>
</dbReference>
<protein>
    <submittedName>
        <fullName evidence="8">GRC3 protein</fullName>
    </submittedName>
</protein>
<comment type="caution">
    <text evidence="8">The sequence shown here is derived from an EMBL/GenBank/DDBJ whole genome shotgun (WGS) entry which is preliminary data.</text>
</comment>
<evidence type="ECO:0000256" key="5">
    <source>
        <dbReference type="ARBA" id="ARBA00022840"/>
    </source>
</evidence>
<keyword evidence="5" id="KW-0067">ATP-binding</keyword>
<evidence type="ECO:0000256" key="3">
    <source>
        <dbReference type="ARBA" id="ARBA00022741"/>
    </source>
</evidence>
<keyword evidence="3" id="KW-0547">Nucleotide-binding</keyword>
<reference evidence="8" key="1">
    <citation type="submission" date="2013-12" db="EMBL/GenBank/DDBJ databases">
        <authorList>
            <person name="Omoto C.K."/>
            <person name="Sibley D."/>
            <person name="Venepally P."/>
            <person name="Hadjithomas M."/>
            <person name="Karamycheva S."/>
            <person name="Brunk B."/>
            <person name="Roos D."/>
            <person name="Caler E."/>
            <person name="Lorenzi H."/>
        </authorList>
    </citation>
    <scope>NUCLEOTIDE SEQUENCE</scope>
</reference>
<evidence type="ECO:0000256" key="1">
    <source>
        <dbReference type="ARBA" id="ARBA00011003"/>
    </source>
</evidence>
<name>A0A023B9K0_GRENI</name>
<dbReference type="VEuPathDB" id="CryptoDB:GNI_050340"/>
<dbReference type="PANTHER" id="PTHR12755:SF3">
    <property type="entry name" value="POLYNUCLEOTIDE 5'-HYDROXYL-KINASE NOL9"/>
    <property type="match status" value="1"/>
</dbReference>
<sequence length="563" mass="61303">MKIVQDEDGRDWILVELSRSSIGLKSDCDIEVLAGECSVRGAILYAAGNGVSGLYHYRRNDESIMDSMKAIKGTTAVVKLRYKTAPQKYRKPQMSVFLVKPSWDACADALLKKQRLAVIVVGPVSSGKSTFVNFVTNRVVCYGTGRRYRACAVMDLDPGQPLKSVSGVVSLSLHGEPDLGSDVHSHSQVLGKTSPRGSEKDYIVAIHKLLKLYHRYCALYNQQESQGLPLIINWHGWYTGMGSQLLDLVSAMMGVTDIVILRRRKKTVDHTQGTHHGGTGPEYTGPGNASGSGSASVGDESAVGAPYLCGNGLPGASFRPGSPHVLSPLLETLPDLSYVSLPYLRAPSASGKLPFDSHYIEGFDLPLESTSEALSPSGPRGQLFDATTASEIASTCNRNDITCNQNDITSSATPAVGVTAVEESVVRVRSSLDSLFRRRKRMHMVMYALFSKRICLAEVGCQRKDSYFLERLVCGSGSVLSLKNVQFVTDKEVAHKASSADTVTASFTGRVVYVMHQADHHDGQDWLVCLGVCTAIDWNKKTIAIYSKENLSQQKCYAIRCYP</sequence>
<dbReference type="Gene3D" id="3.40.50.300">
    <property type="entry name" value="P-loop containing nucleotide triphosphate hydrolases"/>
    <property type="match status" value="1"/>
</dbReference>
<evidence type="ECO:0000256" key="4">
    <source>
        <dbReference type="ARBA" id="ARBA00022777"/>
    </source>
</evidence>
<feature type="region of interest" description="Disordered" evidence="6">
    <location>
        <begin position="266"/>
        <end position="298"/>
    </location>
</feature>
<dbReference type="OrthoDB" id="2405412at2759"/>
<organism evidence="8 9">
    <name type="scientific">Gregarina niphandrodes</name>
    <name type="common">Septate eugregarine</name>
    <dbReference type="NCBI Taxonomy" id="110365"/>
    <lineage>
        <taxon>Eukaryota</taxon>
        <taxon>Sar</taxon>
        <taxon>Alveolata</taxon>
        <taxon>Apicomplexa</taxon>
        <taxon>Conoidasida</taxon>
        <taxon>Gregarinasina</taxon>
        <taxon>Eugregarinorida</taxon>
        <taxon>Gregarinidae</taxon>
        <taxon>Gregarina</taxon>
    </lineage>
</organism>
<dbReference type="GO" id="GO:0005524">
    <property type="term" value="F:ATP binding"/>
    <property type="evidence" value="ECO:0007669"/>
    <property type="project" value="UniProtKB-KW"/>
</dbReference>
<keyword evidence="4" id="KW-0418">Kinase</keyword>
<dbReference type="AlphaFoldDB" id="A0A023B9K0"/>
<keyword evidence="9" id="KW-1185">Reference proteome</keyword>
<evidence type="ECO:0000256" key="6">
    <source>
        <dbReference type="SAM" id="MobiDB-lite"/>
    </source>
</evidence>
<dbReference type="GO" id="GO:0005634">
    <property type="term" value="C:nucleus"/>
    <property type="evidence" value="ECO:0007669"/>
    <property type="project" value="TreeGrafter"/>
</dbReference>
<proteinExistence type="inferred from homology"/>
<feature type="compositionally biased region" description="Low complexity" evidence="6">
    <location>
        <begin position="287"/>
        <end position="298"/>
    </location>
</feature>
<evidence type="ECO:0000313" key="9">
    <source>
        <dbReference type="Proteomes" id="UP000019763"/>
    </source>
</evidence>
<dbReference type="GeneID" id="22911856"/>
<dbReference type="eggNOG" id="KOG2750">
    <property type="taxonomic scope" value="Eukaryota"/>
</dbReference>
<dbReference type="RefSeq" id="XP_011129734.1">
    <property type="nucleotide sequence ID" value="XM_011131432.1"/>
</dbReference>